<dbReference type="AlphaFoldDB" id="A0A538T7S6"/>
<protein>
    <submittedName>
        <fullName evidence="2">Uncharacterized protein</fullName>
    </submittedName>
</protein>
<feature type="transmembrane region" description="Helical" evidence="1">
    <location>
        <begin position="135"/>
        <end position="154"/>
    </location>
</feature>
<keyword evidence="1" id="KW-0812">Transmembrane</keyword>
<organism evidence="2 3">
    <name type="scientific">Eiseniibacteriota bacterium</name>
    <dbReference type="NCBI Taxonomy" id="2212470"/>
    <lineage>
        <taxon>Bacteria</taxon>
        <taxon>Candidatus Eiseniibacteriota</taxon>
    </lineage>
</organism>
<feature type="transmembrane region" description="Helical" evidence="1">
    <location>
        <begin position="33"/>
        <end position="52"/>
    </location>
</feature>
<dbReference type="EMBL" id="VBOS01000044">
    <property type="protein sequence ID" value="TMQ59574.1"/>
    <property type="molecule type" value="Genomic_DNA"/>
</dbReference>
<evidence type="ECO:0000313" key="3">
    <source>
        <dbReference type="Proteomes" id="UP000317716"/>
    </source>
</evidence>
<proteinExistence type="predicted"/>
<gene>
    <name evidence="2" type="ORF">E6K72_01485</name>
</gene>
<evidence type="ECO:0000256" key="1">
    <source>
        <dbReference type="SAM" id="Phobius"/>
    </source>
</evidence>
<sequence length="168" mass="18635">MTAHPAEQAALREEILKDIAGKLPVIPNARKRMIWGACVAIGVLSFAFLLFSQPQRAWGAYAINTIYWLGIAQGAVVLACAIRLANGRWAGPIMRIAESLSAFLPFGYLLMVILLIAGIWTYLPWVKHVEPRQAPYLNVPFLYARTLIGLGLLWRTTSRPSSSRSTRS</sequence>
<reference evidence="2 3" key="1">
    <citation type="journal article" date="2019" name="Nat. Microbiol.">
        <title>Mediterranean grassland soil C-N compound turnover is dependent on rainfall and depth, and is mediated by genomically divergent microorganisms.</title>
        <authorList>
            <person name="Diamond S."/>
            <person name="Andeer P.F."/>
            <person name="Li Z."/>
            <person name="Crits-Christoph A."/>
            <person name="Burstein D."/>
            <person name="Anantharaman K."/>
            <person name="Lane K.R."/>
            <person name="Thomas B.C."/>
            <person name="Pan C."/>
            <person name="Northen T.R."/>
            <person name="Banfield J.F."/>
        </authorList>
    </citation>
    <scope>NUCLEOTIDE SEQUENCE [LARGE SCALE GENOMIC DNA]</scope>
    <source>
        <strain evidence="2">WS_2</strain>
    </source>
</reference>
<name>A0A538T7S6_UNCEI</name>
<keyword evidence="1" id="KW-1133">Transmembrane helix</keyword>
<feature type="transmembrane region" description="Helical" evidence="1">
    <location>
        <begin position="103"/>
        <end position="123"/>
    </location>
</feature>
<comment type="caution">
    <text evidence="2">The sequence shown here is derived from an EMBL/GenBank/DDBJ whole genome shotgun (WGS) entry which is preliminary data.</text>
</comment>
<dbReference type="Proteomes" id="UP000317716">
    <property type="component" value="Unassembled WGS sequence"/>
</dbReference>
<accession>A0A538T7S6</accession>
<evidence type="ECO:0000313" key="2">
    <source>
        <dbReference type="EMBL" id="TMQ59574.1"/>
    </source>
</evidence>
<feature type="transmembrane region" description="Helical" evidence="1">
    <location>
        <begin position="58"/>
        <end position="82"/>
    </location>
</feature>
<keyword evidence="1" id="KW-0472">Membrane</keyword>